<dbReference type="PANTHER" id="PTHR37164">
    <property type="entry name" value="BACTERIOHEMERYTHRIN"/>
    <property type="match status" value="1"/>
</dbReference>
<reference evidence="7" key="1">
    <citation type="submission" date="2020-06" db="EMBL/GenBank/DDBJ databases">
        <title>Draft genomic sequecing of Geomonas sp. Red745.</title>
        <authorList>
            <person name="Itoh H."/>
            <person name="Xu Z.X."/>
            <person name="Ushijima N."/>
            <person name="Masuda Y."/>
            <person name="Shiratori Y."/>
            <person name="Senoo K."/>
        </authorList>
    </citation>
    <scope>NUCLEOTIDE SEQUENCE [LARGE SCALE GENOMIC DNA]</scope>
    <source>
        <strain evidence="7">Red745</strain>
    </source>
</reference>
<keyword evidence="2" id="KW-0813">Transport</keyword>
<dbReference type="Pfam" id="PF01814">
    <property type="entry name" value="Hemerythrin"/>
    <property type="match status" value="1"/>
</dbReference>
<comment type="caution">
    <text evidence="6">The sequence shown here is derived from an EMBL/GenBank/DDBJ whole genome shotgun (WGS) entry which is preliminary data.</text>
</comment>
<dbReference type="SUPFAM" id="SSF47188">
    <property type="entry name" value="Hemerythrin-like"/>
    <property type="match status" value="1"/>
</dbReference>
<keyword evidence="4" id="KW-0408">Iron</keyword>
<dbReference type="RefSeq" id="WP_183360848.1">
    <property type="nucleotide sequence ID" value="NZ_BLXZ01000003.1"/>
</dbReference>
<organism evidence="6 7">
    <name type="scientific">Geomonas limicola</name>
    <dbReference type="NCBI Taxonomy" id="2740186"/>
    <lineage>
        <taxon>Bacteria</taxon>
        <taxon>Pseudomonadati</taxon>
        <taxon>Thermodesulfobacteriota</taxon>
        <taxon>Desulfuromonadia</taxon>
        <taxon>Geobacterales</taxon>
        <taxon>Geobacteraceae</taxon>
        <taxon>Geomonas</taxon>
    </lineage>
</organism>
<dbReference type="NCBIfam" id="NF033749">
    <property type="entry name" value="bact_hemeryth"/>
    <property type="match status" value="1"/>
</dbReference>
<evidence type="ECO:0000313" key="7">
    <source>
        <dbReference type="Proteomes" id="UP000587586"/>
    </source>
</evidence>
<evidence type="ECO:0000256" key="3">
    <source>
        <dbReference type="ARBA" id="ARBA00022723"/>
    </source>
</evidence>
<dbReference type="PANTHER" id="PTHR37164:SF1">
    <property type="entry name" value="BACTERIOHEMERYTHRIN"/>
    <property type="match status" value="1"/>
</dbReference>
<dbReference type="InterPro" id="IPR035938">
    <property type="entry name" value="Hemerythrin-like_sf"/>
</dbReference>
<dbReference type="EMBL" id="BLXZ01000003">
    <property type="protein sequence ID" value="GFO68337.1"/>
    <property type="molecule type" value="Genomic_DNA"/>
</dbReference>
<gene>
    <name evidence="6" type="ORF">GMLC_19160</name>
</gene>
<dbReference type="Gene3D" id="1.20.120.50">
    <property type="entry name" value="Hemerythrin-like"/>
    <property type="match status" value="1"/>
</dbReference>
<evidence type="ECO:0000256" key="4">
    <source>
        <dbReference type="ARBA" id="ARBA00023004"/>
    </source>
</evidence>
<keyword evidence="7" id="KW-1185">Reference proteome</keyword>
<dbReference type="NCBIfam" id="TIGR02481">
    <property type="entry name" value="hemeryth_dom"/>
    <property type="match status" value="1"/>
</dbReference>
<evidence type="ECO:0000313" key="6">
    <source>
        <dbReference type="EMBL" id="GFO68337.1"/>
    </source>
</evidence>
<protein>
    <recommendedName>
        <fullName evidence="5">Hemerythrin-like domain-containing protein</fullName>
    </recommendedName>
</protein>
<evidence type="ECO:0000256" key="2">
    <source>
        <dbReference type="ARBA" id="ARBA00022621"/>
    </source>
</evidence>
<dbReference type="AlphaFoldDB" id="A0A6V8N970"/>
<evidence type="ECO:0000256" key="1">
    <source>
        <dbReference type="ARBA" id="ARBA00010587"/>
    </source>
</evidence>
<proteinExistence type="inferred from homology"/>
<feature type="domain" description="Hemerythrin-like" evidence="5">
    <location>
        <begin position="13"/>
        <end position="122"/>
    </location>
</feature>
<accession>A0A6V8N970</accession>
<comment type="similarity">
    <text evidence="1">Belongs to the hemerythrin family.</text>
</comment>
<dbReference type="InterPro" id="IPR050669">
    <property type="entry name" value="Hemerythrin"/>
</dbReference>
<dbReference type="InterPro" id="IPR016131">
    <property type="entry name" value="Haemerythrin_Fe_BS"/>
</dbReference>
<dbReference type="InterPro" id="IPR012827">
    <property type="entry name" value="Hemerythrin_metal-bd"/>
</dbReference>
<dbReference type="GO" id="GO:0005344">
    <property type="term" value="F:oxygen carrier activity"/>
    <property type="evidence" value="ECO:0007669"/>
    <property type="project" value="UniProtKB-KW"/>
</dbReference>
<keyword evidence="2" id="KW-0561">Oxygen transport</keyword>
<keyword evidence="3" id="KW-0479">Metal-binding</keyword>
<evidence type="ECO:0000259" key="5">
    <source>
        <dbReference type="Pfam" id="PF01814"/>
    </source>
</evidence>
<dbReference type="Proteomes" id="UP000587586">
    <property type="component" value="Unassembled WGS sequence"/>
</dbReference>
<sequence>MEKIVWSDRFSLGLSEIDKHHRFLIELLGKTHDGFMKRESDLGGTLKELTDYAEYHFKQEEMWMLEGLYPDIETHKNEHKRFAAMLSELQQPSEAVNYLTMKTIHFLEQWIANHILNADAALGRYLSESWQKMGTRTH</sequence>
<dbReference type="InterPro" id="IPR012312">
    <property type="entry name" value="Hemerythrin-like"/>
</dbReference>
<dbReference type="GO" id="GO:0046872">
    <property type="term" value="F:metal ion binding"/>
    <property type="evidence" value="ECO:0007669"/>
    <property type="project" value="UniProtKB-KW"/>
</dbReference>
<dbReference type="CDD" id="cd12107">
    <property type="entry name" value="Hemerythrin"/>
    <property type="match status" value="1"/>
</dbReference>
<dbReference type="PROSITE" id="PS00550">
    <property type="entry name" value="HEMERYTHRINS"/>
    <property type="match status" value="1"/>
</dbReference>
<name>A0A6V8N970_9BACT</name>